<dbReference type="Proteomes" id="UP000272942">
    <property type="component" value="Unassembled WGS sequence"/>
</dbReference>
<gene>
    <name evidence="2" type="ORF">ECPE_LOCUS14600</name>
</gene>
<dbReference type="WBParaSite" id="ECPE_0001464001-mRNA-1">
    <property type="protein sequence ID" value="ECPE_0001464001-mRNA-1"/>
    <property type="gene ID" value="ECPE_0001464001"/>
</dbReference>
<reference evidence="4" key="1">
    <citation type="submission" date="2016-06" db="UniProtKB">
        <authorList>
            <consortium name="WormBaseParasite"/>
        </authorList>
    </citation>
    <scope>IDENTIFICATION</scope>
</reference>
<evidence type="ECO:0000313" key="2">
    <source>
        <dbReference type="EMBL" id="VDP91872.1"/>
    </source>
</evidence>
<evidence type="ECO:0000256" key="1">
    <source>
        <dbReference type="SAM" id="MobiDB-lite"/>
    </source>
</evidence>
<organism evidence="4">
    <name type="scientific">Echinostoma caproni</name>
    <dbReference type="NCBI Taxonomy" id="27848"/>
    <lineage>
        <taxon>Eukaryota</taxon>
        <taxon>Metazoa</taxon>
        <taxon>Spiralia</taxon>
        <taxon>Lophotrochozoa</taxon>
        <taxon>Platyhelminthes</taxon>
        <taxon>Trematoda</taxon>
        <taxon>Digenea</taxon>
        <taxon>Plagiorchiida</taxon>
        <taxon>Echinostomata</taxon>
        <taxon>Echinostomatoidea</taxon>
        <taxon>Echinostomatidae</taxon>
        <taxon>Echinostoma</taxon>
    </lineage>
</organism>
<accession>A0A183B5W5</accession>
<dbReference type="EMBL" id="UZAN01057999">
    <property type="protein sequence ID" value="VDP91872.1"/>
    <property type="molecule type" value="Genomic_DNA"/>
</dbReference>
<name>A0A183B5W5_9TREM</name>
<protein>
    <submittedName>
        <fullName evidence="4">Transposase</fullName>
    </submittedName>
</protein>
<feature type="region of interest" description="Disordered" evidence="1">
    <location>
        <begin position="82"/>
        <end position="108"/>
    </location>
</feature>
<keyword evidence="3" id="KW-1185">Reference proteome</keyword>
<reference evidence="2 3" key="2">
    <citation type="submission" date="2018-11" db="EMBL/GenBank/DDBJ databases">
        <authorList>
            <consortium name="Pathogen Informatics"/>
        </authorList>
    </citation>
    <scope>NUCLEOTIDE SEQUENCE [LARGE SCALE GENOMIC DNA]</scope>
    <source>
        <strain evidence="2 3">Egypt</strain>
    </source>
</reference>
<feature type="compositionally biased region" description="Basic residues" evidence="1">
    <location>
        <begin position="85"/>
        <end position="98"/>
    </location>
</feature>
<proteinExistence type="predicted"/>
<sequence length="171" mass="19276">MRTYSACPGYKLYQCLSSTLQYFGQQYTLTELAEMADRVYADQMSVQSYTQPAPPPHSTDTAELVACVKALVAQVQAFTLSRDRPRQRHRTRSKHRSRIPGAHDFDHRRTGFAGITADTVMAQRSVSHRAHIPPGRETSKPIGPGNDCIRLATTKSPVFRHRPNYRDTFPG</sequence>
<dbReference type="AlphaFoldDB" id="A0A183B5W5"/>
<evidence type="ECO:0000313" key="3">
    <source>
        <dbReference type="Proteomes" id="UP000272942"/>
    </source>
</evidence>
<evidence type="ECO:0000313" key="4">
    <source>
        <dbReference type="WBParaSite" id="ECPE_0001464001-mRNA-1"/>
    </source>
</evidence>